<dbReference type="OrthoDB" id="9770276at2"/>
<dbReference type="InterPro" id="IPR007346">
    <property type="entry name" value="Endonuclease-I"/>
</dbReference>
<evidence type="ECO:0000313" key="5">
    <source>
        <dbReference type="EMBL" id="RUL59041.1"/>
    </source>
</evidence>
<dbReference type="InterPro" id="IPR044925">
    <property type="entry name" value="His-Me_finger_sf"/>
</dbReference>
<dbReference type="AlphaFoldDB" id="A0A3S0P7X6"/>
<dbReference type="SUPFAM" id="SSF54060">
    <property type="entry name" value="His-Me finger endonucleases"/>
    <property type="match status" value="1"/>
</dbReference>
<proteinExistence type="inferred from homology"/>
<accession>A0A3S0P7X6</accession>
<protein>
    <submittedName>
        <fullName evidence="5">Uncharacterized protein</fullName>
    </submittedName>
</protein>
<dbReference type="PANTHER" id="PTHR33607">
    <property type="entry name" value="ENDONUCLEASE-1"/>
    <property type="match status" value="1"/>
</dbReference>
<keyword evidence="3" id="KW-0378">Hydrolase</keyword>
<evidence type="ECO:0000256" key="4">
    <source>
        <dbReference type="SAM" id="SignalP"/>
    </source>
</evidence>
<dbReference type="PANTHER" id="PTHR33607:SF2">
    <property type="entry name" value="ENDONUCLEASE-1"/>
    <property type="match status" value="1"/>
</dbReference>
<evidence type="ECO:0000256" key="3">
    <source>
        <dbReference type="ARBA" id="ARBA00022801"/>
    </source>
</evidence>
<comment type="similarity">
    <text evidence="1">Belongs to the EndA/NucM nuclease family.</text>
</comment>
<feature type="signal peptide" evidence="4">
    <location>
        <begin position="1"/>
        <end position="21"/>
    </location>
</feature>
<keyword evidence="2" id="KW-0540">Nuclease</keyword>
<evidence type="ECO:0000313" key="6">
    <source>
        <dbReference type="Proteomes" id="UP000278983"/>
    </source>
</evidence>
<evidence type="ECO:0000256" key="1">
    <source>
        <dbReference type="ARBA" id="ARBA00006429"/>
    </source>
</evidence>
<dbReference type="Proteomes" id="UP000278983">
    <property type="component" value="Unassembled WGS sequence"/>
</dbReference>
<keyword evidence="4" id="KW-0732">Signal</keyword>
<dbReference type="GO" id="GO:0004518">
    <property type="term" value="F:nuclease activity"/>
    <property type="evidence" value="ECO:0007669"/>
    <property type="project" value="UniProtKB-KW"/>
</dbReference>
<dbReference type="EMBL" id="RYYU01000001">
    <property type="protein sequence ID" value="RUL59041.1"/>
    <property type="molecule type" value="Genomic_DNA"/>
</dbReference>
<dbReference type="RefSeq" id="WP_126678211.1">
    <property type="nucleotide sequence ID" value="NZ_RYYU01000001.1"/>
</dbReference>
<gene>
    <name evidence="5" type="ORF">EHV08_04145</name>
</gene>
<organism evidence="5 6">
    <name type="scientific">Prevotella koreensis</name>
    <dbReference type="NCBI Taxonomy" id="2490854"/>
    <lineage>
        <taxon>Bacteria</taxon>
        <taxon>Pseudomonadati</taxon>
        <taxon>Bacteroidota</taxon>
        <taxon>Bacteroidia</taxon>
        <taxon>Bacteroidales</taxon>
        <taxon>Prevotellaceae</taxon>
        <taxon>Prevotella</taxon>
    </lineage>
</organism>
<name>A0A3S0P7X6_9BACT</name>
<evidence type="ECO:0000256" key="2">
    <source>
        <dbReference type="ARBA" id="ARBA00022722"/>
    </source>
</evidence>
<sequence length="328" mass="37790">MNLKIYLLAFFAIFNFISVYAQGPNNTGKYYKDADGKKGRSLKTALCGIIGRNYNQQSYSALWTAFRTTDTKPGGNKIYDIYSNATDYTYGVDQAGNYSKEGDNYNREHTFPKSWFGGKVFPMFTDLFHIMPSDSYVNNKRSNYPFGANNGEKYSSKNEYSKLGRCTTTGYSGIVFEPNDEYKGDMARNYFYMATRYENEIAGWTKDGGAILAQDSYKPYKDWQMNMLIEWAKNDPVSPKEIARNEAVYAIQQNRNPFIDYPGLEEYIWGEKMNLSFSYDNYNSATPIVHVETDEQKPNTFIYDLQGRKVENPTHGIYIKNGKKIFIK</sequence>
<comment type="caution">
    <text evidence="5">The sequence shown here is derived from an EMBL/GenBank/DDBJ whole genome shotgun (WGS) entry which is preliminary data.</text>
</comment>
<dbReference type="GO" id="GO:0016787">
    <property type="term" value="F:hydrolase activity"/>
    <property type="evidence" value="ECO:0007669"/>
    <property type="project" value="UniProtKB-KW"/>
</dbReference>
<dbReference type="Pfam" id="PF04231">
    <property type="entry name" value="Endonuclease_1"/>
    <property type="match status" value="1"/>
</dbReference>
<keyword evidence="6" id="KW-1185">Reference proteome</keyword>
<feature type="chain" id="PRO_5018737791" evidence="4">
    <location>
        <begin position="22"/>
        <end position="328"/>
    </location>
</feature>
<reference evidence="5 6" key="1">
    <citation type="submission" date="2018-12" db="EMBL/GenBank/DDBJ databases">
        <title>Genome sequencing of Prevotella sp. KCOM 3155 (= JS262).</title>
        <authorList>
            <person name="Kook J.-K."/>
            <person name="Park S.-N."/>
            <person name="Lim Y.K."/>
        </authorList>
    </citation>
    <scope>NUCLEOTIDE SEQUENCE [LARGE SCALE GENOMIC DNA]</scope>
    <source>
        <strain evidence="5 6">KCOM 3155</strain>
    </source>
</reference>